<dbReference type="Gene3D" id="2.170.130.10">
    <property type="entry name" value="TonB-dependent receptor, plug domain"/>
    <property type="match status" value="1"/>
</dbReference>
<evidence type="ECO:0000256" key="11">
    <source>
        <dbReference type="RuleBase" id="RU003357"/>
    </source>
</evidence>
<comment type="caution">
    <text evidence="13">The sequence shown here is derived from an EMBL/GenBank/DDBJ whole genome shotgun (WGS) entry which is preliminary data.</text>
</comment>
<keyword evidence="5 10" id="KW-0812">Transmembrane</keyword>
<dbReference type="Pfam" id="PF00593">
    <property type="entry name" value="TonB_dep_Rec_b-barrel"/>
    <property type="match status" value="1"/>
</dbReference>
<dbReference type="SMART" id="SM00965">
    <property type="entry name" value="STN"/>
    <property type="match status" value="1"/>
</dbReference>
<gene>
    <name evidence="13" type="ORF">HD841_000961</name>
</gene>
<evidence type="ECO:0000256" key="2">
    <source>
        <dbReference type="ARBA" id="ARBA00022448"/>
    </source>
</evidence>
<dbReference type="Pfam" id="PF07715">
    <property type="entry name" value="Plug"/>
    <property type="match status" value="1"/>
</dbReference>
<keyword evidence="2 10" id="KW-0813">Transport</keyword>
<reference evidence="13 14" key="1">
    <citation type="submission" date="2020-08" db="EMBL/GenBank/DDBJ databases">
        <title>The Agave Microbiome: Exploring the role of microbial communities in plant adaptations to desert environments.</title>
        <authorList>
            <person name="Partida-Martinez L.P."/>
        </authorList>
    </citation>
    <scope>NUCLEOTIDE SEQUENCE [LARGE SCALE GENOMIC DNA]</scope>
    <source>
        <strain evidence="13 14">AS2.3</strain>
    </source>
</reference>
<dbReference type="EMBL" id="JACCBY010000001">
    <property type="protein sequence ID" value="NYD89192.1"/>
    <property type="molecule type" value="Genomic_DNA"/>
</dbReference>
<keyword evidence="6" id="KW-0408">Iron</keyword>
<keyword evidence="13" id="KW-0675">Receptor</keyword>
<dbReference type="InterPro" id="IPR037066">
    <property type="entry name" value="Plug_dom_sf"/>
</dbReference>
<accession>A0A7Y9K0S4</accession>
<keyword evidence="4" id="KW-0410">Iron transport</keyword>
<evidence type="ECO:0000313" key="14">
    <source>
        <dbReference type="Proteomes" id="UP000517753"/>
    </source>
</evidence>
<dbReference type="GO" id="GO:0009279">
    <property type="term" value="C:cell outer membrane"/>
    <property type="evidence" value="ECO:0007669"/>
    <property type="project" value="UniProtKB-SubCell"/>
</dbReference>
<evidence type="ECO:0000256" key="9">
    <source>
        <dbReference type="ARBA" id="ARBA00023237"/>
    </source>
</evidence>
<protein>
    <submittedName>
        <fullName evidence="13">Outer membrane receptor protein involved in Fe transport</fullName>
    </submittedName>
</protein>
<dbReference type="PROSITE" id="PS52016">
    <property type="entry name" value="TONB_DEPENDENT_REC_3"/>
    <property type="match status" value="1"/>
</dbReference>
<dbReference type="GO" id="GO:0006826">
    <property type="term" value="P:iron ion transport"/>
    <property type="evidence" value="ECO:0007669"/>
    <property type="project" value="UniProtKB-KW"/>
</dbReference>
<comment type="subcellular location">
    <subcellularLocation>
        <location evidence="1 10">Cell outer membrane</location>
        <topology evidence="1 10">Multi-pass membrane protein</topology>
    </subcellularLocation>
</comment>
<organism evidence="13 14">
    <name type="scientific">Sphingomonas melonis</name>
    <dbReference type="NCBI Taxonomy" id="152682"/>
    <lineage>
        <taxon>Bacteria</taxon>
        <taxon>Pseudomonadati</taxon>
        <taxon>Pseudomonadota</taxon>
        <taxon>Alphaproteobacteria</taxon>
        <taxon>Sphingomonadales</taxon>
        <taxon>Sphingomonadaceae</taxon>
        <taxon>Sphingomonas</taxon>
    </lineage>
</organism>
<dbReference type="PANTHER" id="PTHR47234:SF1">
    <property type="entry name" value="TONB-DEPENDENT RECEPTOR"/>
    <property type="match status" value="1"/>
</dbReference>
<evidence type="ECO:0000256" key="6">
    <source>
        <dbReference type="ARBA" id="ARBA00023004"/>
    </source>
</evidence>
<evidence type="ECO:0000256" key="8">
    <source>
        <dbReference type="ARBA" id="ARBA00023136"/>
    </source>
</evidence>
<keyword evidence="14" id="KW-1185">Reference proteome</keyword>
<evidence type="ECO:0000256" key="5">
    <source>
        <dbReference type="ARBA" id="ARBA00022692"/>
    </source>
</evidence>
<keyword evidence="4" id="KW-0406">Ion transport</keyword>
<dbReference type="InterPro" id="IPR011662">
    <property type="entry name" value="Secretin/TonB_short_N"/>
</dbReference>
<dbReference type="InterPro" id="IPR036942">
    <property type="entry name" value="Beta-barrel_TonB_sf"/>
</dbReference>
<evidence type="ECO:0000256" key="3">
    <source>
        <dbReference type="ARBA" id="ARBA00022452"/>
    </source>
</evidence>
<proteinExistence type="inferred from homology"/>
<dbReference type="PANTHER" id="PTHR47234">
    <property type="match status" value="1"/>
</dbReference>
<sequence>MRVASVITFAALPVAQVQAQRNTLEFRIPAGNMDDALRGYARITGLQILYKPEDVRRLRFAGLDGRLEPAVALERILAGSGLVAQRPARNVVIVRTGRRPAGSDGGGITGEGDGDTEPAIVVTGSNIRGGAATEPVRTLTRRDLERSGRATVSDVLAILPSNFGGSGNPVASLTGADASSLNYSLAPGPNLRGLGADATLTLFDGRRVAGSGGRGDLTDLSAIPSLAVDRVEILANGASAIYGSDAVGGVVNVLLRHRFDGLEVRLRGGLAPGGVGSGIVGLAAGRTWTDGSVFLAYDLERRDALSASDRAYTATGDLRPFGGSDRRSYLSSPGTILSFDPLVGSFLPALRIPTLPAGRRPGPADLTAGTNLSNTLAGVGLSPAMDRQTAYARVEQGIGGGIELHLDGRYSRRTSRYDSPAGQTILIVTPANPNYVPVGNDPFSAIAYSFVDDLGPARARGRVEAFSVSGGATWQSGSGWTFDGYVNVARERSRERVTNQLNSTLLNEALGNVPNLPDTTYDPARDGYFDPYGSGTANGSALLAALASGFTLSSRRSGVTEGVAKVEGPLLSLPGGSLRTAMGASYRNESFSTGGVSFISGTRPAPLSSAGGDRDVGAVFAEVQAPIVGPANAVPGLRSVILSAAARHERYGDFGTTTNPKVGLSIQPAEGVTLRASWGTSFRAPALSETTERRRIVSTSLPDASGAYVPVLVLAGGNPDLGPEKASTFNAGFVLAPGGLAGLSLEVNVFSTRFRQRIAQPALQDLLRALTRADLSAFVQAVSPSTRPADLALVNALLAEPGASPDAFPAASYGAVVDTRFANTSVLAVSGLDYDLNWRRAFGRDELGASLAATWLFRYAERLTGTARLTDRLDTLGNPVNLKLRGGVTWSRGPLSASASGNYVDRYRDDASSPGRAISAFTTIDVTAGYSPTSGPLRDFRFTLAVENLGNASPPFVDRVNGLGFDAANANPFGRIVSFEVRRAW</sequence>
<name>A0A7Y9K0S4_9SPHN</name>
<dbReference type="SUPFAM" id="SSF56935">
    <property type="entry name" value="Porins"/>
    <property type="match status" value="1"/>
</dbReference>
<dbReference type="InterPro" id="IPR000531">
    <property type="entry name" value="Beta-barrel_TonB"/>
</dbReference>
<dbReference type="Gene3D" id="3.55.50.30">
    <property type="match status" value="1"/>
</dbReference>
<keyword evidence="7 11" id="KW-0798">TonB box</keyword>
<feature type="domain" description="Secretin/TonB short N-terminal" evidence="12">
    <location>
        <begin position="46"/>
        <end position="96"/>
    </location>
</feature>
<keyword evidence="9 10" id="KW-0998">Cell outer membrane</keyword>
<dbReference type="Gene3D" id="2.40.170.20">
    <property type="entry name" value="TonB-dependent receptor, beta-barrel domain"/>
    <property type="match status" value="1"/>
</dbReference>
<evidence type="ECO:0000256" key="10">
    <source>
        <dbReference type="PROSITE-ProRule" id="PRU01360"/>
    </source>
</evidence>
<keyword evidence="3 10" id="KW-1134">Transmembrane beta strand</keyword>
<dbReference type="AlphaFoldDB" id="A0A7Y9K0S4"/>
<evidence type="ECO:0000259" key="12">
    <source>
        <dbReference type="SMART" id="SM00965"/>
    </source>
</evidence>
<dbReference type="Proteomes" id="UP000517753">
    <property type="component" value="Unassembled WGS sequence"/>
</dbReference>
<evidence type="ECO:0000256" key="4">
    <source>
        <dbReference type="ARBA" id="ARBA00022496"/>
    </source>
</evidence>
<dbReference type="InterPro" id="IPR012910">
    <property type="entry name" value="Plug_dom"/>
</dbReference>
<evidence type="ECO:0000256" key="7">
    <source>
        <dbReference type="ARBA" id="ARBA00023077"/>
    </source>
</evidence>
<comment type="similarity">
    <text evidence="10 11">Belongs to the TonB-dependent receptor family.</text>
</comment>
<evidence type="ECO:0000313" key="13">
    <source>
        <dbReference type="EMBL" id="NYD89192.1"/>
    </source>
</evidence>
<evidence type="ECO:0000256" key="1">
    <source>
        <dbReference type="ARBA" id="ARBA00004571"/>
    </source>
</evidence>
<keyword evidence="8 10" id="KW-0472">Membrane</keyword>
<dbReference type="InterPro" id="IPR039426">
    <property type="entry name" value="TonB-dep_rcpt-like"/>
</dbReference>